<dbReference type="OrthoDB" id="9780707at2"/>
<dbReference type="GO" id="GO:0032259">
    <property type="term" value="P:methylation"/>
    <property type="evidence" value="ECO:0007669"/>
    <property type="project" value="UniProtKB-KW"/>
</dbReference>
<evidence type="ECO:0000313" key="8">
    <source>
        <dbReference type="Proteomes" id="UP000184035"/>
    </source>
</evidence>
<comment type="pathway">
    <text evidence="1">Cofactor biosynthesis; adenosylcobalamin biosynthesis.</text>
</comment>
<gene>
    <name evidence="7" type="ORF">SAMN05443638_12320</name>
</gene>
<accession>A0A1M4Y2B1</accession>
<dbReference type="UniPathway" id="UPA00148"/>
<dbReference type="InterPro" id="IPR014008">
    <property type="entry name" value="Cbl_synth_MTase_CbiT"/>
</dbReference>
<evidence type="ECO:0000256" key="4">
    <source>
        <dbReference type="ARBA" id="ARBA00022679"/>
    </source>
</evidence>
<dbReference type="CDD" id="cd02440">
    <property type="entry name" value="AdoMet_MTases"/>
    <property type="match status" value="1"/>
</dbReference>
<name>A0A1M4Y2B1_9CLOT</name>
<dbReference type="NCBIfam" id="TIGR02469">
    <property type="entry name" value="CbiT"/>
    <property type="match status" value="1"/>
</dbReference>
<evidence type="ECO:0000256" key="2">
    <source>
        <dbReference type="ARBA" id="ARBA00022573"/>
    </source>
</evidence>
<keyword evidence="8" id="KW-1185">Reference proteome</keyword>
<dbReference type="Pfam" id="PF13847">
    <property type="entry name" value="Methyltransf_31"/>
    <property type="match status" value="1"/>
</dbReference>
<feature type="domain" description="Methyltransferase" evidence="6">
    <location>
        <begin position="32"/>
        <end position="133"/>
    </location>
</feature>
<evidence type="ECO:0000256" key="5">
    <source>
        <dbReference type="ARBA" id="ARBA00022691"/>
    </source>
</evidence>
<dbReference type="Gene3D" id="3.40.50.150">
    <property type="entry name" value="Vaccinia Virus protein VP39"/>
    <property type="match status" value="1"/>
</dbReference>
<keyword evidence="4 7" id="KW-0808">Transferase</keyword>
<dbReference type="STRING" id="1533.SAMN05443638_12320"/>
<sequence length="189" mass="20908">MKFIKDIEFIRGDVPMTKENIRILTIGKLNIDENSNFLDIGCGSGSITVQGAKLCPKGKVLAIDKDDEAIRVSNENVKKFNCSNVDIIKGEATEILKDIDIKFNSIFIGGSGGNIEELLEKSLNLLLDDGVVVCNFITMKNAFRASEFFEKRGLKTEITLLQSSIAQGKSMMLKANNPIFIMKAEKENI</sequence>
<dbReference type="EMBL" id="FQVM01000023">
    <property type="protein sequence ID" value="SHE99828.1"/>
    <property type="molecule type" value="Genomic_DNA"/>
</dbReference>
<evidence type="ECO:0000259" key="6">
    <source>
        <dbReference type="Pfam" id="PF13847"/>
    </source>
</evidence>
<dbReference type="Proteomes" id="UP000184035">
    <property type="component" value="Unassembled WGS sequence"/>
</dbReference>
<evidence type="ECO:0000256" key="3">
    <source>
        <dbReference type="ARBA" id="ARBA00022603"/>
    </source>
</evidence>
<dbReference type="InterPro" id="IPR029063">
    <property type="entry name" value="SAM-dependent_MTases_sf"/>
</dbReference>
<proteinExistence type="predicted"/>
<organism evidence="7 8">
    <name type="scientific">Clostridium fallax</name>
    <dbReference type="NCBI Taxonomy" id="1533"/>
    <lineage>
        <taxon>Bacteria</taxon>
        <taxon>Bacillati</taxon>
        <taxon>Bacillota</taxon>
        <taxon>Clostridia</taxon>
        <taxon>Eubacteriales</taxon>
        <taxon>Clostridiaceae</taxon>
        <taxon>Clostridium</taxon>
    </lineage>
</organism>
<dbReference type="PANTHER" id="PTHR43182:SF1">
    <property type="entry name" value="COBALT-PRECORRIN-7 C(5)-METHYLTRANSFERASE"/>
    <property type="match status" value="1"/>
</dbReference>
<keyword evidence="3 7" id="KW-0489">Methyltransferase</keyword>
<dbReference type="GO" id="GO:0008276">
    <property type="term" value="F:protein methyltransferase activity"/>
    <property type="evidence" value="ECO:0007669"/>
    <property type="project" value="InterPro"/>
</dbReference>
<evidence type="ECO:0000313" key="7">
    <source>
        <dbReference type="EMBL" id="SHE99828.1"/>
    </source>
</evidence>
<dbReference type="AlphaFoldDB" id="A0A1M4Y2B1"/>
<keyword evidence="2" id="KW-0169">Cobalamin biosynthesis</keyword>
<protein>
    <submittedName>
        <fullName evidence="7">Cobalt-precorrin 7 C15-methyltransferase</fullName>
    </submittedName>
</protein>
<dbReference type="GO" id="GO:0009236">
    <property type="term" value="P:cobalamin biosynthetic process"/>
    <property type="evidence" value="ECO:0007669"/>
    <property type="project" value="UniProtKB-UniPathway"/>
</dbReference>
<dbReference type="RefSeq" id="WP_072897003.1">
    <property type="nucleotide sequence ID" value="NZ_FQVM01000023.1"/>
</dbReference>
<dbReference type="InterPro" id="IPR025714">
    <property type="entry name" value="Methyltranfer_dom"/>
</dbReference>
<dbReference type="InterPro" id="IPR050714">
    <property type="entry name" value="Cobalamin_biosynth_MTase"/>
</dbReference>
<evidence type="ECO:0000256" key="1">
    <source>
        <dbReference type="ARBA" id="ARBA00004953"/>
    </source>
</evidence>
<dbReference type="PANTHER" id="PTHR43182">
    <property type="entry name" value="COBALT-PRECORRIN-6B C(15)-METHYLTRANSFERASE (DECARBOXYLATING)"/>
    <property type="match status" value="1"/>
</dbReference>
<dbReference type="SUPFAM" id="SSF53335">
    <property type="entry name" value="S-adenosyl-L-methionine-dependent methyltransferases"/>
    <property type="match status" value="1"/>
</dbReference>
<reference evidence="7 8" key="1">
    <citation type="submission" date="2016-11" db="EMBL/GenBank/DDBJ databases">
        <authorList>
            <person name="Jaros S."/>
            <person name="Januszkiewicz K."/>
            <person name="Wedrychowicz H."/>
        </authorList>
    </citation>
    <scope>NUCLEOTIDE SEQUENCE [LARGE SCALE GENOMIC DNA]</scope>
    <source>
        <strain evidence="7 8">DSM 2631</strain>
    </source>
</reference>
<keyword evidence="5" id="KW-0949">S-adenosyl-L-methionine</keyword>